<dbReference type="Proteomes" id="UP000054495">
    <property type="component" value="Unassembled WGS sequence"/>
</dbReference>
<dbReference type="AlphaFoldDB" id="A0A0D6LRS8"/>
<organism evidence="2 3">
    <name type="scientific">Ancylostoma ceylanicum</name>
    <dbReference type="NCBI Taxonomy" id="53326"/>
    <lineage>
        <taxon>Eukaryota</taxon>
        <taxon>Metazoa</taxon>
        <taxon>Ecdysozoa</taxon>
        <taxon>Nematoda</taxon>
        <taxon>Chromadorea</taxon>
        <taxon>Rhabditida</taxon>
        <taxon>Rhabditina</taxon>
        <taxon>Rhabditomorpha</taxon>
        <taxon>Strongyloidea</taxon>
        <taxon>Ancylostomatidae</taxon>
        <taxon>Ancylostomatinae</taxon>
        <taxon>Ancylostoma</taxon>
    </lineage>
</organism>
<evidence type="ECO:0000256" key="1">
    <source>
        <dbReference type="SAM" id="SignalP"/>
    </source>
</evidence>
<protein>
    <submittedName>
        <fullName evidence="2">Uncharacterized protein</fullName>
    </submittedName>
</protein>
<keyword evidence="3" id="KW-1185">Reference proteome</keyword>
<feature type="signal peptide" evidence="1">
    <location>
        <begin position="1"/>
        <end position="17"/>
    </location>
</feature>
<reference evidence="2 3" key="1">
    <citation type="submission" date="2013-05" db="EMBL/GenBank/DDBJ databases">
        <title>Draft genome of the parasitic nematode Anyclostoma ceylanicum.</title>
        <authorList>
            <person name="Mitreva M."/>
        </authorList>
    </citation>
    <scope>NUCLEOTIDE SEQUENCE [LARGE SCALE GENOMIC DNA]</scope>
</reference>
<accession>A0A0D6LRS8</accession>
<proteinExistence type="predicted"/>
<evidence type="ECO:0000313" key="2">
    <source>
        <dbReference type="EMBL" id="EPB74594.1"/>
    </source>
</evidence>
<evidence type="ECO:0000313" key="3">
    <source>
        <dbReference type="Proteomes" id="UP000054495"/>
    </source>
</evidence>
<keyword evidence="1" id="KW-0732">Signal</keyword>
<gene>
    <name evidence="2" type="ORF">ANCCEY_06319</name>
</gene>
<dbReference type="Pfam" id="PF21556">
    <property type="entry name" value="AceES-2"/>
    <property type="match status" value="1"/>
</dbReference>
<name>A0A0D6LRS8_9BILA</name>
<dbReference type="PROSITE" id="PS51257">
    <property type="entry name" value="PROKAR_LIPOPROTEIN"/>
    <property type="match status" value="1"/>
</dbReference>
<dbReference type="EMBL" id="KE124936">
    <property type="protein sequence ID" value="EPB74594.1"/>
    <property type="molecule type" value="Genomic_DNA"/>
</dbReference>
<dbReference type="InterPro" id="IPR049084">
    <property type="entry name" value="AceES-2"/>
</dbReference>
<sequence length="119" mass="13254">MKSVFVILACCVIATFSCPKTTTIDRSDFNNAAFVSVVEVQSVSGNWETMVLGVKEKIALKVASVWYRLPNKIKIPEGCGGVSFEDYAVGCDSNYGVRFLRRYRDLSTKEKQILGFRGK</sequence>
<dbReference type="Gene3D" id="2.40.50.780">
    <property type="match status" value="1"/>
</dbReference>
<feature type="chain" id="PRO_5002307141" evidence="1">
    <location>
        <begin position="18"/>
        <end position="119"/>
    </location>
</feature>